<protein>
    <submittedName>
        <fullName evidence="1">ATP-dependent RNA helicase DDX18-like 1</fullName>
    </submittedName>
    <submittedName>
        <fullName evidence="2">ATP-dependent RNA helicase DDX18-like 2</fullName>
    </submittedName>
</protein>
<keyword evidence="1" id="KW-0067">ATP-binding</keyword>
<keyword evidence="1" id="KW-0347">Helicase</keyword>
<dbReference type="Proteomes" id="UP000747542">
    <property type="component" value="Unassembled WGS sequence"/>
</dbReference>
<proteinExistence type="predicted"/>
<accession>A0A8J5JH85</accession>
<gene>
    <name evidence="1" type="primary">Ddx18-L1</name>
    <name evidence="2" type="synonym">Ddx18-L2</name>
    <name evidence="1" type="ORF">Hamer_G026148</name>
    <name evidence="2" type="ORF">Hamer_G026444</name>
</gene>
<sequence>MLFSATKDNKTNELVKLALKSEPMEVDVDADKINATVEDWNKVRYRVHSSVVKNCPCWWQWQCTLVSFVREIGFVHYLKAQKINVDSMDITWSKVANIQSQVAKCFLVPPLVDLGFQLAEDLSRGGGGATVEQETSGKDQNIQTN</sequence>
<name>A0A8J5JH85_HOMAM</name>
<dbReference type="EMBL" id="JAHLQT010035640">
    <property type="protein sequence ID" value="KAG7158112.1"/>
    <property type="molecule type" value="Genomic_DNA"/>
</dbReference>
<dbReference type="EMBL" id="JAHLQT010001193">
    <property type="protein sequence ID" value="KAG7177910.1"/>
    <property type="molecule type" value="Genomic_DNA"/>
</dbReference>
<dbReference type="GO" id="GO:0004386">
    <property type="term" value="F:helicase activity"/>
    <property type="evidence" value="ECO:0007669"/>
    <property type="project" value="UniProtKB-KW"/>
</dbReference>
<evidence type="ECO:0000313" key="1">
    <source>
        <dbReference type="EMBL" id="KAG7158112.1"/>
    </source>
</evidence>
<organism evidence="1 3">
    <name type="scientific">Homarus americanus</name>
    <name type="common">American lobster</name>
    <dbReference type="NCBI Taxonomy" id="6706"/>
    <lineage>
        <taxon>Eukaryota</taxon>
        <taxon>Metazoa</taxon>
        <taxon>Ecdysozoa</taxon>
        <taxon>Arthropoda</taxon>
        <taxon>Crustacea</taxon>
        <taxon>Multicrustacea</taxon>
        <taxon>Malacostraca</taxon>
        <taxon>Eumalacostraca</taxon>
        <taxon>Eucarida</taxon>
        <taxon>Decapoda</taxon>
        <taxon>Pleocyemata</taxon>
        <taxon>Astacidea</taxon>
        <taxon>Nephropoidea</taxon>
        <taxon>Nephropidae</taxon>
        <taxon>Homarus</taxon>
    </lineage>
</organism>
<keyword evidence="1" id="KW-0547">Nucleotide-binding</keyword>
<keyword evidence="1" id="KW-0378">Hydrolase</keyword>
<reference evidence="1" key="1">
    <citation type="journal article" date="2021" name="Sci. Adv.">
        <title>The American lobster genome reveals insights on longevity, neural, and immune adaptations.</title>
        <authorList>
            <person name="Polinski J.M."/>
            <person name="Zimin A.V."/>
            <person name="Clark K.F."/>
            <person name="Kohn A.B."/>
            <person name="Sadowski N."/>
            <person name="Timp W."/>
            <person name="Ptitsyn A."/>
            <person name="Khanna P."/>
            <person name="Romanova D.Y."/>
            <person name="Williams P."/>
            <person name="Greenwood S.J."/>
            <person name="Moroz L.L."/>
            <person name="Walt D.R."/>
            <person name="Bodnar A.G."/>
        </authorList>
    </citation>
    <scope>NUCLEOTIDE SEQUENCE</scope>
    <source>
        <strain evidence="1">GMGI-L3</strain>
    </source>
</reference>
<comment type="caution">
    <text evidence="1">The sequence shown here is derived from an EMBL/GenBank/DDBJ whole genome shotgun (WGS) entry which is preliminary data.</text>
</comment>
<evidence type="ECO:0000313" key="2">
    <source>
        <dbReference type="EMBL" id="KAG7177910.1"/>
    </source>
</evidence>
<keyword evidence="3" id="KW-1185">Reference proteome</keyword>
<evidence type="ECO:0000313" key="3">
    <source>
        <dbReference type="Proteomes" id="UP000747542"/>
    </source>
</evidence>
<dbReference type="AlphaFoldDB" id="A0A8J5JH85"/>